<dbReference type="GO" id="GO:0004040">
    <property type="term" value="F:amidase activity"/>
    <property type="evidence" value="ECO:0007669"/>
    <property type="project" value="UniProtKB-EC"/>
</dbReference>
<organism evidence="3 4">
    <name type="scientific">Levilactobacillus brevis</name>
    <name type="common">Lactobacillus brevis</name>
    <dbReference type="NCBI Taxonomy" id="1580"/>
    <lineage>
        <taxon>Bacteria</taxon>
        <taxon>Bacillati</taxon>
        <taxon>Bacillota</taxon>
        <taxon>Bacilli</taxon>
        <taxon>Lactobacillales</taxon>
        <taxon>Lactobacillaceae</taxon>
        <taxon>Levilactobacillus</taxon>
    </lineage>
</organism>
<dbReference type="NCBIfam" id="NF005099">
    <property type="entry name" value="PRK06529.1"/>
    <property type="match status" value="1"/>
</dbReference>
<dbReference type="RefSeq" id="WP_096110130.1">
    <property type="nucleotide sequence ID" value="NZ_NVYO01000001.1"/>
</dbReference>
<comment type="caution">
    <text evidence="3">The sequence shown here is derived from an EMBL/GenBank/DDBJ whole genome shotgun (WGS) entry which is preliminary data.</text>
</comment>
<dbReference type="InterPro" id="IPR000120">
    <property type="entry name" value="Amidase"/>
</dbReference>
<dbReference type="SUPFAM" id="SSF75304">
    <property type="entry name" value="Amidase signature (AS) enzymes"/>
    <property type="match status" value="1"/>
</dbReference>
<dbReference type="Proteomes" id="UP000217918">
    <property type="component" value="Unassembled WGS sequence"/>
</dbReference>
<feature type="domain" description="Amidase" evidence="2">
    <location>
        <begin position="27"/>
        <end position="473"/>
    </location>
</feature>
<comment type="similarity">
    <text evidence="1">Belongs to the amidase family.</text>
</comment>
<evidence type="ECO:0000313" key="4">
    <source>
        <dbReference type="Proteomes" id="UP000217918"/>
    </source>
</evidence>
<dbReference type="Pfam" id="PF01425">
    <property type="entry name" value="Amidase"/>
    <property type="match status" value="1"/>
</dbReference>
<dbReference type="Gene3D" id="3.90.1300.10">
    <property type="entry name" value="Amidase signature (AS) domain"/>
    <property type="match status" value="1"/>
</dbReference>
<evidence type="ECO:0000256" key="1">
    <source>
        <dbReference type="ARBA" id="ARBA00009199"/>
    </source>
</evidence>
<accession>A0A2A3TZ49</accession>
<dbReference type="InterPro" id="IPR036928">
    <property type="entry name" value="AS_sf"/>
</dbReference>
<name>A0A2A3TZ49_LEVBR</name>
<evidence type="ECO:0000259" key="2">
    <source>
        <dbReference type="Pfam" id="PF01425"/>
    </source>
</evidence>
<reference evidence="3 4" key="1">
    <citation type="submission" date="2017-09" db="EMBL/GenBank/DDBJ databases">
        <title>Genome sequence of Lactobacillus brevis D7.</title>
        <authorList>
            <person name="Kwon M.-S."/>
            <person name="Lim S.K."/>
            <person name="Choi H.-J."/>
        </authorList>
    </citation>
    <scope>NUCLEOTIDE SEQUENCE [LARGE SCALE GENOMIC DNA]</scope>
    <source>
        <strain evidence="3 4">D7</strain>
    </source>
</reference>
<dbReference type="PANTHER" id="PTHR11895:SF7">
    <property type="entry name" value="GLUTAMYL-TRNA(GLN) AMIDOTRANSFERASE SUBUNIT A, MITOCHONDRIAL"/>
    <property type="match status" value="1"/>
</dbReference>
<dbReference type="EMBL" id="NVYO01000001">
    <property type="protein sequence ID" value="PBQ23988.1"/>
    <property type="molecule type" value="Genomic_DNA"/>
</dbReference>
<dbReference type="PROSITE" id="PS00571">
    <property type="entry name" value="AMIDASES"/>
    <property type="match status" value="1"/>
</dbReference>
<keyword evidence="3" id="KW-0378">Hydrolase</keyword>
<gene>
    <name evidence="3" type="ORF">CNR29_08120</name>
</gene>
<dbReference type="EC" id="3.5.1.4" evidence="3"/>
<dbReference type="InterPro" id="IPR020556">
    <property type="entry name" value="Amidase_CS"/>
</dbReference>
<dbReference type="InterPro" id="IPR023631">
    <property type="entry name" value="Amidase_dom"/>
</dbReference>
<dbReference type="AlphaFoldDB" id="A0A2A3TZ49"/>
<protein>
    <submittedName>
        <fullName evidence="3">Amidase</fullName>
        <ecNumber evidence="3">3.5.1.4</ecNumber>
    </submittedName>
</protein>
<evidence type="ECO:0000313" key="3">
    <source>
        <dbReference type="EMBL" id="PBQ23988.1"/>
    </source>
</evidence>
<sequence length="495" mass="52705">MVVTDWIGTPALTWARRIRAGEVSRQELIETALAEIDRQNPQLNAVITTRREKALAEAAAQKDTGQPFLGVPLLLKGLGQQLQGEPSTSGSKLLTTNVASQTSFFVRALQHAGFIIIGQTNFPEFGFKNITDAKLYGPAHNPWNLDHQPGGSSGGAGAAVAAGLVPIAAGSDGGGSIRIPSSWSGTIGLKPTRGRVPVGPSDWRSWQGAAIDFALTRSIADTAALLDSLQTLQPAAVFQTPLERSGFFAQLDQPVHPGVIGFTTESPVGTPVSPEAVQAVQDAVTFLREQGFVVEEVHNPIDGVALMESYYTMNAGETAAFMTELAASLGRTLTADDMELLTWALYQTGKQTSAADYSLALSKWDQAAWQMAQLHATYPIILTPTTAWPAPKVGDPLVSASDAAKMAEITTIRPVAQKQLIYDQWLPALTRSPFTQQANLTGEPAISLPTAVTAAGLPLGIQFNAAKGQELILLRLGALFERAGKLKWLHATKLD</sequence>
<dbReference type="PANTHER" id="PTHR11895">
    <property type="entry name" value="TRANSAMIDASE"/>
    <property type="match status" value="1"/>
</dbReference>
<proteinExistence type="inferred from homology"/>